<dbReference type="InterPro" id="IPR052736">
    <property type="entry name" value="Stf3_sulfotransferase"/>
</dbReference>
<dbReference type="EMBL" id="CAJOAX010007935">
    <property type="protein sequence ID" value="CAF4021853.1"/>
    <property type="molecule type" value="Genomic_DNA"/>
</dbReference>
<dbReference type="Proteomes" id="UP000663823">
    <property type="component" value="Unassembled WGS sequence"/>
</dbReference>
<name>A0A819Q6L1_9BILA</name>
<accession>A0A819Q6L1</accession>
<dbReference type="EMBL" id="CAJOBE010006780">
    <property type="protein sequence ID" value="CAF4017030.1"/>
    <property type="molecule type" value="Genomic_DNA"/>
</dbReference>
<evidence type="ECO:0000313" key="2">
    <source>
        <dbReference type="EMBL" id="CAF4017030.1"/>
    </source>
</evidence>
<evidence type="ECO:0000313" key="1">
    <source>
        <dbReference type="EMBL" id="CAF1402078.1"/>
    </source>
</evidence>
<dbReference type="PANTHER" id="PTHR36451">
    <property type="entry name" value="PAPS-DEPENDENT SULFOTRANSFERASE STF3"/>
    <property type="match status" value="1"/>
</dbReference>
<dbReference type="EMBL" id="CAJNOO010005048">
    <property type="protein sequence ID" value="CAF1402078.1"/>
    <property type="molecule type" value="Genomic_DNA"/>
</dbReference>
<protein>
    <submittedName>
        <fullName evidence="3">Uncharacterized protein</fullName>
    </submittedName>
</protein>
<dbReference type="OrthoDB" id="9981851at2759"/>
<dbReference type="InterPro" id="IPR027417">
    <property type="entry name" value="P-loop_NTPase"/>
</dbReference>
<dbReference type="PANTHER" id="PTHR36451:SF1">
    <property type="entry name" value="OMEGA-HYDROXY-BETA-DIHYDROMENAQUINONE-9 SULFOTRANSFERASE STF3"/>
    <property type="match status" value="1"/>
</dbReference>
<proteinExistence type="predicted"/>
<evidence type="ECO:0000313" key="4">
    <source>
        <dbReference type="Proteomes" id="UP000663823"/>
    </source>
</evidence>
<reference evidence="3" key="1">
    <citation type="submission" date="2021-02" db="EMBL/GenBank/DDBJ databases">
        <authorList>
            <person name="Nowell W R."/>
        </authorList>
    </citation>
    <scope>NUCLEOTIDE SEQUENCE</scope>
</reference>
<evidence type="ECO:0000313" key="3">
    <source>
        <dbReference type="EMBL" id="CAF4021853.1"/>
    </source>
</evidence>
<dbReference type="SUPFAM" id="SSF140996">
    <property type="entry name" value="Hermes dimerisation domain"/>
    <property type="match status" value="1"/>
</dbReference>
<organism evidence="3 4">
    <name type="scientific">Rotaria sordida</name>
    <dbReference type="NCBI Taxonomy" id="392033"/>
    <lineage>
        <taxon>Eukaryota</taxon>
        <taxon>Metazoa</taxon>
        <taxon>Spiralia</taxon>
        <taxon>Gnathifera</taxon>
        <taxon>Rotifera</taxon>
        <taxon>Eurotatoria</taxon>
        <taxon>Bdelloidea</taxon>
        <taxon>Philodinida</taxon>
        <taxon>Philodinidae</taxon>
        <taxon>Rotaria</taxon>
    </lineage>
</organism>
<dbReference type="Pfam" id="PF13469">
    <property type="entry name" value="Sulfotransfer_3"/>
    <property type="match status" value="1"/>
</dbReference>
<dbReference type="Gene3D" id="1.10.10.1070">
    <property type="entry name" value="Zinc finger, BED domain-containing"/>
    <property type="match status" value="1"/>
</dbReference>
<gene>
    <name evidence="2" type="ORF">FNK824_LOCUS26842</name>
    <name evidence="3" type="ORF">OTI717_LOCUS30142</name>
    <name evidence="1" type="ORF">RFH988_LOCUS34888</name>
</gene>
<dbReference type="SUPFAM" id="SSF52540">
    <property type="entry name" value="P-loop containing nucleoside triphosphate hydrolases"/>
    <property type="match status" value="1"/>
</dbReference>
<dbReference type="Gene3D" id="3.40.50.300">
    <property type="entry name" value="P-loop containing nucleotide triphosphate hydrolases"/>
    <property type="match status" value="1"/>
</dbReference>
<sequence>MLHDMDPPRIHWLLKSPVHTFWLNTLMKYYPQASLIMSHRRLNEILPSSCRIALALSNIHFKEDDLASMKTVIEQASAIIDIWIERLIEFRLQQPPPENVFDIQYEGLLRDPIGTVHRIYDHFHFLQWSDETREEVIEKLKRGEFTAKAESPSSSHDVFLEHLFRIKFSNNEYQPFIQCQLCHEILPYTMTNRTSTISNHVKNWLNKLNKLKNNKTLDDFVSKSTEVNLTVDDKRFIAVVCAKFCSFDLRSFNIAKGSSFTSFCQSLLNLGHKYGAAKLGVPSANSLLPDPTNISRTVAQLAEEYQENLKGILKKDL</sequence>
<dbReference type="Proteomes" id="UP000663882">
    <property type="component" value="Unassembled WGS sequence"/>
</dbReference>
<dbReference type="Proteomes" id="UP000663874">
    <property type="component" value="Unassembled WGS sequence"/>
</dbReference>
<dbReference type="AlphaFoldDB" id="A0A819Q6L1"/>
<comment type="caution">
    <text evidence="3">The sequence shown here is derived from an EMBL/GenBank/DDBJ whole genome shotgun (WGS) entry which is preliminary data.</text>
</comment>